<dbReference type="AlphaFoldDB" id="A0A3N6SLB8"/>
<dbReference type="Proteomes" id="UP000279457">
    <property type="component" value="Unassembled WGS sequence"/>
</dbReference>
<accession>A0A3N6SLB8</accession>
<dbReference type="RefSeq" id="WP_267432153.1">
    <property type="nucleotide sequence ID" value="NZ_RQSA01000005.1"/>
</dbReference>
<name>A0A3N6SLB8_9GAMM</name>
<organism evidence="1 2">
    <name type="scientific">Erwinia psidii</name>
    <dbReference type="NCBI Taxonomy" id="69224"/>
    <lineage>
        <taxon>Bacteria</taxon>
        <taxon>Pseudomonadati</taxon>
        <taxon>Pseudomonadota</taxon>
        <taxon>Gammaproteobacteria</taxon>
        <taxon>Enterobacterales</taxon>
        <taxon>Erwiniaceae</taxon>
        <taxon>Erwinia</taxon>
    </lineage>
</organism>
<gene>
    <name evidence="1" type="ORF">EB241_09705</name>
</gene>
<evidence type="ECO:0000313" key="2">
    <source>
        <dbReference type="Proteomes" id="UP000279457"/>
    </source>
</evidence>
<sequence>MLLSENINNFNLQLGYYDLLSKNSEIYNPHVDIRQNTVVMKLSDPDDNRMQIIIHMKLKKVTPQGIWYGYKSVSVPEKSNDLLIANTLGYLQNQHILFSGISYPGGKVTVTSLGLIISRP</sequence>
<keyword evidence="2" id="KW-1185">Reference proteome</keyword>
<reference evidence="1 2" key="1">
    <citation type="submission" date="2018-10" db="EMBL/GenBank/DDBJ databases">
        <title>Draft genome sequence for the type isolate of Erwinia psidii, agent causal of bacterial blight in guava (Psidium guajava) and wilt and die-back of Eucalyptus spp.</title>
        <authorList>
            <person name="Hermenegildo P.S."/>
            <person name="Santos S.A."/>
            <person name="Guimaraes L.M.S."/>
            <person name="Vidigal P.M.P."/>
            <person name="Pereira I.C."/>
            <person name="Badel J.L."/>
            <person name="Alfenas-Zerbini P."/>
            <person name="Ferreira M.A.S.V."/>
            <person name="Alfenas A.C."/>
        </authorList>
    </citation>
    <scope>NUCLEOTIDE SEQUENCE [LARGE SCALE GENOMIC DNA]</scope>
    <source>
        <strain evidence="1 2">IBSBF 435</strain>
    </source>
</reference>
<dbReference type="EMBL" id="RHHM01000006">
    <property type="protein sequence ID" value="RQM38486.1"/>
    <property type="molecule type" value="Genomic_DNA"/>
</dbReference>
<proteinExistence type="predicted"/>
<comment type="caution">
    <text evidence="1">The sequence shown here is derived from an EMBL/GenBank/DDBJ whole genome shotgun (WGS) entry which is preliminary data.</text>
</comment>
<protein>
    <submittedName>
        <fullName evidence="1">Uncharacterized protein</fullName>
    </submittedName>
</protein>
<evidence type="ECO:0000313" key="1">
    <source>
        <dbReference type="EMBL" id="RQM38486.1"/>
    </source>
</evidence>